<organism evidence="2 3">
    <name type="scientific">Fasciolopsis buskii</name>
    <dbReference type="NCBI Taxonomy" id="27845"/>
    <lineage>
        <taxon>Eukaryota</taxon>
        <taxon>Metazoa</taxon>
        <taxon>Spiralia</taxon>
        <taxon>Lophotrochozoa</taxon>
        <taxon>Platyhelminthes</taxon>
        <taxon>Trematoda</taxon>
        <taxon>Digenea</taxon>
        <taxon>Plagiorchiida</taxon>
        <taxon>Echinostomata</taxon>
        <taxon>Echinostomatoidea</taxon>
        <taxon>Fasciolidae</taxon>
        <taxon>Fasciolopsis</taxon>
    </lineage>
</organism>
<gene>
    <name evidence="2" type="ORF">FBUS_09994</name>
</gene>
<dbReference type="Proteomes" id="UP000728185">
    <property type="component" value="Unassembled WGS sequence"/>
</dbReference>
<sequence>MSKLNSNEKLFDLPKRAIFVVFFFVLVLSATAIGLTVAGLAWQQVIDVRPASTVVSDGDSLLVKNRREGLFEVCPLGEEEAGKSKVARVSSSCQKRSYGYYPEDADQSTKSVFKDIVGEFITEKRFKSAS</sequence>
<name>A0A8E0VCU2_9TREM</name>
<keyword evidence="1" id="KW-0812">Transmembrane</keyword>
<accession>A0A8E0VCU2</accession>
<evidence type="ECO:0000313" key="3">
    <source>
        <dbReference type="Proteomes" id="UP000728185"/>
    </source>
</evidence>
<keyword evidence="3" id="KW-1185">Reference proteome</keyword>
<feature type="transmembrane region" description="Helical" evidence="1">
    <location>
        <begin position="20"/>
        <end position="42"/>
    </location>
</feature>
<protein>
    <submittedName>
        <fullName evidence="2">Uncharacterized protein</fullName>
    </submittedName>
</protein>
<dbReference type="AlphaFoldDB" id="A0A8E0VCU2"/>
<evidence type="ECO:0000256" key="1">
    <source>
        <dbReference type="SAM" id="Phobius"/>
    </source>
</evidence>
<proteinExistence type="predicted"/>
<comment type="caution">
    <text evidence="2">The sequence shown here is derived from an EMBL/GenBank/DDBJ whole genome shotgun (WGS) entry which is preliminary data.</text>
</comment>
<keyword evidence="1" id="KW-0472">Membrane</keyword>
<reference evidence="2" key="1">
    <citation type="submission" date="2019-05" db="EMBL/GenBank/DDBJ databases">
        <title>Annotation for the trematode Fasciolopsis buski.</title>
        <authorList>
            <person name="Choi Y.-J."/>
        </authorList>
    </citation>
    <scope>NUCLEOTIDE SEQUENCE</scope>
    <source>
        <strain evidence="2">HT</strain>
        <tissue evidence="2">Whole worm</tissue>
    </source>
</reference>
<dbReference type="EMBL" id="LUCM01011055">
    <property type="protein sequence ID" value="KAA0184519.1"/>
    <property type="molecule type" value="Genomic_DNA"/>
</dbReference>
<keyword evidence="1" id="KW-1133">Transmembrane helix</keyword>
<evidence type="ECO:0000313" key="2">
    <source>
        <dbReference type="EMBL" id="KAA0184519.1"/>
    </source>
</evidence>